<organism evidence="1 2">
    <name type="scientific">Violaceomyces palustris</name>
    <dbReference type="NCBI Taxonomy" id="1673888"/>
    <lineage>
        <taxon>Eukaryota</taxon>
        <taxon>Fungi</taxon>
        <taxon>Dikarya</taxon>
        <taxon>Basidiomycota</taxon>
        <taxon>Ustilaginomycotina</taxon>
        <taxon>Ustilaginomycetes</taxon>
        <taxon>Violaceomycetales</taxon>
        <taxon>Violaceomycetaceae</taxon>
        <taxon>Violaceomyces</taxon>
    </lineage>
</organism>
<gene>
    <name evidence="1" type="ORF">IE53DRAFT_75868</name>
</gene>
<proteinExistence type="predicted"/>
<reference evidence="1 2" key="1">
    <citation type="journal article" date="2018" name="Mol. Biol. Evol.">
        <title>Broad Genomic Sampling Reveals a Smut Pathogenic Ancestry of the Fungal Clade Ustilaginomycotina.</title>
        <authorList>
            <person name="Kijpornyongpan T."/>
            <person name="Mondo S.J."/>
            <person name="Barry K."/>
            <person name="Sandor L."/>
            <person name="Lee J."/>
            <person name="Lipzen A."/>
            <person name="Pangilinan J."/>
            <person name="LaButti K."/>
            <person name="Hainaut M."/>
            <person name="Henrissat B."/>
            <person name="Grigoriev I.V."/>
            <person name="Spatafora J.W."/>
            <person name="Aime M.C."/>
        </authorList>
    </citation>
    <scope>NUCLEOTIDE SEQUENCE [LARGE SCALE GENOMIC DNA]</scope>
    <source>
        <strain evidence="1 2">SA 807</strain>
    </source>
</reference>
<dbReference type="EMBL" id="KZ819891">
    <property type="protein sequence ID" value="PWN50856.1"/>
    <property type="molecule type" value="Genomic_DNA"/>
</dbReference>
<dbReference type="Proteomes" id="UP000245626">
    <property type="component" value="Unassembled WGS sequence"/>
</dbReference>
<accession>A0ACD0NYL0</accession>
<keyword evidence="2" id="KW-1185">Reference proteome</keyword>
<protein>
    <submittedName>
        <fullName evidence="1">Uncharacterized protein</fullName>
    </submittedName>
</protein>
<evidence type="ECO:0000313" key="1">
    <source>
        <dbReference type="EMBL" id="PWN50856.1"/>
    </source>
</evidence>
<evidence type="ECO:0000313" key="2">
    <source>
        <dbReference type="Proteomes" id="UP000245626"/>
    </source>
</evidence>
<name>A0ACD0NYL0_9BASI</name>
<sequence>MVRSVFPPYSGGGGLAFSTFPLACANSRPSGPNSFCTLLFHPSPHFFFGSLFFSLLIFGSPPRFAHSFSLPLKERPWDRLIRFVRFSNPPPFHTPSGKFEKKALVVTFFHPHTQTHWTINTSFPFRC</sequence>